<dbReference type="InterPro" id="IPR027417">
    <property type="entry name" value="P-loop_NTPase"/>
</dbReference>
<evidence type="ECO:0000313" key="1">
    <source>
        <dbReference type="EMBL" id="NDV00705.1"/>
    </source>
</evidence>
<dbReference type="RefSeq" id="WP_163891447.1">
    <property type="nucleotide sequence ID" value="NZ_JAAFYS010000002.1"/>
</dbReference>
<gene>
    <name evidence="1" type="ORF">GZA08_06950</name>
</gene>
<name>A0A6B2JRU4_9RHOB</name>
<dbReference type="AlphaFoldDB" id="A0A6B2JRU4"/>
<sequence>MMVFTGAGLAILAVPKTGTTALEAALGPRADMLLRNPPRLKHMTLYRYRRRILPLLKVSDIPPPETVAVIREPLSCLGSWYRYRQPPERPNSTAGMSFDDFVDAWCREKRPPPADVGTQWDMVNDGEDVAVDHLFRYDEMDRLHAFLEERLGQRIEVPPANVSPRMDLSLKAGMVARLKKKGARELALWERLGGEPAV</sequence>
<keyword evidence="1" id="KW-0808">Transferase</keyword>
<keyword evidence="2" id="KW-1185">Reference proteome</keyword>
<keyword evidence="1" id="KW-0418">Kinase</keyword>
<protein>
    <submittedName>
        <fullName evidence="1">Gamma-glutamyl kinase</fullName>
    </submittedName>
</protein>
<comment type="caution">
    <text evidence="1">The sequence shown here is derived from an EMBL/GenBank/DDBJ whole genome shotgun (WGS) entry which is preliminary data.</text>
</comment>
<dbReference type="Proteomes" id="UP000474757">
    <property type="component" value="Unassembled WGS sequence"/>
</dbReference>
<dbReference type="SUPFAM" id="SSF52540">
    <property type="entry name" value="P-loop containing nucleoside triphosphate hydrolases"/>
    <property type="match status" value="1"/>
</dbReference>
<evidence type="ECO:0000313" key="2">
    <source>
        <dbReference type="Proteomes" id="UP000474757"/>
    </source>
</evidence>
<reference evidence="1 2" key="1">
    <citation type="submission" date="2020-02" db="EMBL/GenBank/DDBJ databases">
        <title>Pseudoroseicyclus tamarix, sp. nov., isolated from offshore sediment of a Tamarix chinensis forest.</title>
        <authorList>
            <person name="Gai Y."/>
        </authorList>
    </citation>
    <scope>NUCLEOTIDE SEQUENCE [LARGE SCALE GENOMIC DNA]</scope>
    <source>
        <strain evidence="1 2">CLL3-39</strain>
    </source>
</reference>
<proteinExistence type="predicted"/>
<organism evidence="1 2">
    <name type="scientific">Pseudoroseicyclus tamaricis</name>
    <dbReference type="NCBI Taxonomy" id="2705421"/>
    <lineage>
        <taxon>Bacteria</taxon>
        <taxon>Pseudomonadati</taxon>
        <taxon>Pseudomonadota</taxon>
        <taxon>Alphaproteobacteria</taxon>
        <taxon>Rhodobacterales</taxon>
        <taxon>Paracoccaceae</taxon>
        <taxon>Pseudoroseicyclus</taxon>
    </lineage>
</organism>
<dbReference type="EMBL" id="JAAGAB010000002">
    <property type="protein sequence ID" value="NDV00705.1"/>
    <property type="molecule type" value="Genomic_DNA"/>
</dbReference>
<dbReference type="GO" id="GO:0016301">
    <property type="term" value="F:kinase activity"/>
    <property type="evidence" value="ECO:0007669"/>
    <property type="project" value="UniProtKB-KW"/>
</dbReference>
<accession>A0A6B2JRU4</accession>